<reference evidence="1 2" key="1">
    <citation type="submission" date="2018-02" db="EMBL/GenBank/DDBJ databases">
        <title>Draft genome sequences of four Legionella pneumophila clinical strains isolated in Ontario.</title>
        <authorList>
            <person name="Fortuna A."/>
            <person name="Ramnarine R."/>
            <person name="Li A."/>
            <person name="Frantz C."/>
            <person name="Mallo G."/>
        </authorList>
    </citation>
    <scope>NUCLEOTIDE SEQUENCE [LARGE SCALE GENOMIC DNA]</scope>
    <source>
        <strain evidence="1 2">LG61</strain>
    </source>
</reference>
<dbReference type="RefSeq" id="WP_027228657.1">
    <property type="nucleotide sequence ID" value="NZ_CP017601.1"/>
</dbReference>
<evidence type="ECO:0000313" key="1">
    <source>
        <dbReference type="EMBL" id="PPK31926.1"/>
    </source>
</evidence>
<dbReference type="OrthoDB" id="10011247at2"/>
<name>A0A2S6F3B9_LEGPN</name>
<organism evidence="1 2">
    <name type="scientific">Legionella pneumophila</name>
    <dbReference type="NCBI Taxonomy" id="446"/>
    <lineage>
        <taxon>Bacteria</taxon>
        <taxon>Pseudomonadati</taxon>
        <taxon>Pseudomonadota</taxon>
        <taxon>Gammaproteobacteria</taxon>
        <taxon>Legionellales</taxon>
        <taxon>Legionellaceae</taxon>
        <taxon>Legionella</taxon>
    </lineage>
</organism>
<comment type="caution">
    <text evidence="1">The sequence shown here is derived from an EMBL/GenBank/DDBJ whole genome shotgun (WGS) entry which is preliminary data.</text>
</comment>
<gene>
    <name evidence="1" type="ORF">C3928_04105</name>
</gene>
<sequence>MKINISGFGLHSSSPAKILTQHDKITILAQRTDLYRGDDFYFGFDSSNHNFIDIIDLQEPLAIKCGHTLSLYHDTSHITVYELYFIEEESRRLIPMIKLESQAIDSGLIRYLIPFEFLDLYERTYNKNDMTTGAREYSASEQFISLFLTKLLLGEWPAKKESIHFQKAVYDLETDTTCRCQLQDLQFTKISRQKYKEANENDFVAINPFYDNPRIDLASLIKNNTECVTVREIKNHHFPRIEIVVPIMNISEQYEIIFQKENPVLFKNLHHALERGDTTNLSHLLKRHYSEKIQHYFSEAGITSSG</sequence>
<protein>
    <submittedName>
        <fullName evidence="1">Uncharacterized protein</fullName>
    </submittedName>
</protein>
<accession>A0A2S6F3B9</accession>
<dbReference type="EMBL" id="PQWY01000008">
    <property type="protein sequence ID" value="PPK31926.1"/>
    <property type="molecule type" value="Genomic_DNA"/>
</dbReference>
<dbReference type="Proteomes" id="UP000239239">
    <property type="component" value="Unassembled WGS sequence"/>
</dbReference>
<dbReference type="AlphaFoldDB" id="A0A2S6F3B9"/>
<proteinExistence type="predicted"/>
<evidence type="ECO:0000313" key="2">
    <source>
        <dbReference type="Proteomes" id="UP000239239"/>
    </source>
</evidence>